<feature type="binding site" evidence="14">
    <location>
        <position position="205"/>
    </location>
    <ligand>
        <name>NADP(+)</name>
        <dbReference type="ChEBI" id="CHEBI:58349"/>
    </ligand>
</feature>
<comment type="function">
    <text evidence="1 12">Converts 2,5-diamino-6-(ribosylamino)-4(3h)-pyrimidinone 5'-phosphate into 5-amino-6-(ribosylamino)-2,4(1h,3h)-pyrimidinedione 5'-phosphate.</text>
</comment>
<feature type="binding site" evidence="14">
    <location>
        <position position="189"/>
    </location>
    <ligand>
        <name>substrate</name>
    </ligand>
</feature>
<dbReference type="OrthoDB" id="9800865at2"/>
<feature type="active site" description="Proton donor" evidence="13">
    <location>
        <position position="54"/>
    </location>
</feature>
<dbReference type="SUPFAM" id="SSF53597">
    <property type="entry name" value="Dihydrofolate reductase-like"/>
    <property type="match status" value="1"/>
</dbReference>
<dbReference type="InterPro" id="IPR016192">
    <property type="entry name" value="APOBEC/CMP_deaminase_Zn-bd"/>
</dbReference>
<dbReference type="EC" id="3.5.4.26" evidence="12"/>
<dbReference type="AlphaFoldDB" id="A0A388SCA1"/>
<evidence type="ECO:0000313" key="18">
    <source>
        <dbReference type="Proteomes" id="UP000266091"/>
    </source>
</evidence>
<evidence type="ECO:0000256" key="15">
    <source>
        <dbReference type="PIRSR" id="PIRSR006769-3"/>
    </source>
</evidence>
<dbReference type="GO" id="GO:0008703">
    <property type="term" value="F:5-amino-6-(5-phosphoribosylamino)uracil reductase activity"/>
    <property type="evidence" value="ECO:0007669"/>
    <property type="project" value="UniProtKB-EC"/>
</dbReference>
<evidence type="ECO:0000256" key="10">
    <source>
        <dbReference type="ARBA" id="ARBA00023002"/>
    </source>
</evidence>
<feature type="binding site" evidence="14">
    <location>
        <position position="201"/>
    </location>
    <ligand>
        <name>NADP(+)</name>
        <dbReference type="ChEBI" id="CHEBI:58349"/>
    </ligand>
</feature>
<dbReference type="Gene3D" id="3.40.430.10">
    <property type="entry name" value="Dihydrofolate Reductase, subunit A"/>
    <property type="match status" value="1"/>
</dbReference>
<dbReference type="SUPFAM" id="SSF53927">
    <property type="entry name" value="Cytidine deaminase-like"/>
    <property type="match status" value="1"/>
</dbReference>
<dbReference type="EC" id="1.1.1.193" evidence="12"/>
<evidence type="ECO:0000256" key="5">
    <source>
        <dbReference type="ARBA" id="ARBA00007417"/>
    </source>
</evidence>
<dbReference type="PROSITE" id="PS00903">
    <property type="entry name" value="CYT_DCMP_DEAMINASES_1"/>
    <property type="match status" value="1"/>
</dbReference>
<evidence type="ECO:0000256" key="9">
    <source>
        <dbReference type="ARBA" id="ARBA00022857"/>
    </source>
</evidence>
<evidence type="ECO:0000256" key="11">
    <source>
        <dbReference type="ARBA" id="ARBA00023268"/>
    </source>
</evidence>
<keyword evidence="18" id="KW-1185">Reference proteome</keyword>
<evidence type="ECO:0000256" key="12">
    <source>
        <dbReference type="PIRNR" id="PIRNR006769"/>
    </source>
</evidence>
<name>A0A388SCA1_9BURK</name>
<dbReference type="Pfam" id="PF01872">
    <property type="entry name" value="RibD_C"/>
    <property type="match status" value="1"/>
</dbReference>
<dbReference type="NCBIfam" id="TIGR00326">
    <property type="entry name" value="eubact_ribD"/>
    <property type="match status" value="1"/>
</dbReference>
<protein>
    <recommendedName>
        <fullName evidence="12">Riboflavin biosynthesis protein RibD</fullName>
    </recommendedName>
    <domain>
        <recommendedName>
            <fullName evidence="12">Diaminohydroxyphosphoribosylaminopyrimidine deaminase</fullName>
            <shortName evidence="12">DRAP deaminase</shortName>
            <ecNumber evidence="12">3.5.4.26</ecNumber>
        </recommendedName>
        <alternativeName>
            <fullName evidence="12">Riboflavin-specific deaminase</fullName>
        </alternativeName>
    </domain>
    <domain>
        <recommendedName>
            <fullName evidence="12">5-amino-6-(5-phosphoribosylamino)uracil reductase</fullName>
            <ecNumber evidence="12">1.1.1.193</ecNumber>
        </recommendedName>
        <alternativeName>
            <fullName evidence="12">HTP reductase</fullName>
        </alternativeName>
    </domain>
</protein>
<dbReference type="RefSeq" id="WP_116269559.1">
    <property type="nucleotide sequence ID" value="NZ_BGZJ01000001.1"/>
</dbReference>
<feature type="binding site" evidence="14">
    <location>
        <position position="231"/>
    </location>
    <ligand>
        <name>NADP(+)</name>
        <dbReference type="ChEBI" id="CHEBI:58349"/>
    </ligand>
</feature>
<evidence type="ECO:0000256" key="8">
    <source>
        <dbReference type="ARBA" id="ARBA00022833"/>
    </source>
</evidence>
<dbReference type="CDD" id="cd01284">
    <property type="entry name" value="Riboflavin_deaminase-reductase"/>
    <property type="match status" value="1"/>
</dbReference>
<reference evidence="17 18" key="1">
    <citation type="journal article" date="2018" name="Int. J. Syst. Evol. Microbiol.">
        <title>Mesosutterella multiformis gen. nov., sp. nov., a member of the family Sutterellaceae and Sutterella megalosphaeroides sp. nov., isolated from human faeces.</title>
        <authorList>
            <person name="Sakamoto M."/>
            <person name="Ikeyama N."/>
            <person name="Kunihiro T."/>
            <person name="Iino T."/>
            <person name="Yuki M."/>
            <person name="Ohkuma M."/>
        </authorList>
    </citation>
    <scope>NUCLEOTIDE SEQUENCE [LARGE SCALE GENOMIC DNA]</scope>
    <source>
        <strain evidence="17 18">4NBBH2</strain>
    </source>
</reference>
<dbReference type="Gene3D" id="3.40.140.10">
    <property type="entry name" value="Cytidine Deaminase, domain 2"/>
    <property type="match status" value="1"/>
</dbReference>
<gene>
    <name evidence="17" type="primary">ribD</name>
    <name evidence="17" type="ORF">MESMUL_04550</name>
</gene>
<feature type="binding site" evidence="15">
    <location>
        <position position="89"/>
    </location>
    <ligand>
        <name>Zn(2+)</name>
        <dbReference type="ChEBI" id="CHEBI:29105"/>
        <note>catalytic</note>
    </ligand>
</feature>
<keyword evidence="7 12" id="KW-0479">Metal-binding</keyword>
<dbReference type="InterPro" id="IPR050765">
    <property type="entry name" value="Riboflavin_Biosynth_HTPR"/>
</dbReference>
<evidence type="ECO:0000256" key="2">
    <source>
        <dbReference type="ARBA" id="ARBA00004882"/>
    </source>
</evidence>
<comment type="similarity">
    <text evidence="5 12">In the C-terminal section; belongs to the HTP reductase family.</text>
</comment>
<comment type="similarity">
    <text evidence="4 12">In the N-terminal section; belongs to the cytidine and deoxycytidylate deaminase family.</text>
</comment>
<feature type="binding site" evidence="14">
    <location>
        <position position="175"/>
    </location>
    <ligand>
        <name>NADP(+)</name>
        <dbReference type="ChEBI" id="CHEBI:58349"/>
    </ligand>
</feature>
<dbReference type="InterPro" id="IPR011549">
    <property type="entry name" value="RibD_C"/>
</dbReference>
<keyword evidence="8 12" id="KW-0862">Zinc</keyword>
<feature type="binding site" evidence="15">
    <location>
        <position position="52"/>
    </location>
    <ligand>
        <name>Zn(2+)</name>
        <dbReference type="ChEBI" id="CHEBI:29105"/>
        <note>catalytic</note>
    </ligand>
</feature>
<evidence type="ECO:0000256" key="6">
    <source>
        <dbReference type="ARBA" id="ARBA00022619"/>
    </source>
</evidence>
<comment type="catalytic activity">
    <reaction evidence="12">
        <text>2,5-diamino-6-hydroxy-4-(5-phosphoribosylamino)-pyrimidine + H2O + H(+) = 5-amino-6-(5-phospho-D-ribosylamino)uracil + NH4(+)</text>
        <dbReference type="Rhea" id="RHEA:21868"/>
        <dbReference type="ChEBI" id="CHEBI:15377"/>
        <dbReference type="ChEBI" id="CHEBI:15378"/>
        <dbReference type="ChEBI" id="CHEBI:28938"/>
        <dbReference type="ChEBI" id="CHEBI:58453"/>
        <dbReference type="ChEBI" id="CHEBI:58614"/>
        <dbReference type="EC" id="3.5.4.26"/>
    </reaction>
</comment>
<feature type="binding site" evidence="14">
    <location>
        <position position="300"/>
    </location>
    <ligand>
        <name>substrate</name>
    </ligand>
</feature>
<evidence type="ECO:0000256" key="7">
    <source>
        <dbReference type="ARBA" id="ARBA00022723"/>
    </source>
</evidence>
<comment type="catalytic activity">
    <reaction evidence="12">
        <text>5-amino-6-(5-phospho-D-ribitylamino)uracil + NADP(+) = 5-amino-6-(5-phospho-D-ribosylamino)uracil + NADPH + H(+)</text>
        <dbReference type="Rhea" id="RHEA:17845"/>
        <dbReference type="ChEBI" id="CHEBI:15378"/>
        <dbReference type="ChEBI" id="CHEBI:57783"/>
        <dbReference type="ChEBI" id="CHEBI:58349"/>
        <dbReference type="ChEBI" id="CHEBI:58421"/>
        <dbReference type="ChEBI" id="CHEBI:58453"/>
        <dbReference type="EC" id="1.1.1.193"/>
    </reaction>
</comment>
<keyword evidence="11" id="KW-0511">Multifunctional enzyme</keyword>
<dbReference type="PANTHER" id="PTHR38011">
    <property type="entry name" value="DIHYDROFOLATE REDUCTASE FAMILY PROTEIN (AFU_ORTHOLOGUE AFUA_8G06820)"/>
    <property type="match status" value="1"/>
</dbReference>
<proteinExistence type="inferred from homology"/>
<sequence>MQHPDSYFMEQAIRLSAKGRPLSPPNPAVGCVIVRDGEIIASGFTQKAGGHHAEIEALTDAERRGVNIEGATVYVTLEPCSHYGRTPPCALALINHRVGRVVAAMKDPNPLVAGKGLAMLEAAGIPTACGVLEEEAWESNRGFFTRMTRGTPWVTLKVGASIDGRTALPNGESQWITGEAARQDVQRLRSESGAILTGIGTVLADDCRLNVRLPGRDPAEIRQPLRVVVDSSLRTPVTARVIGEDGLCLIVCAKADPKRKAELEMRGAEVIELPGSDGRVDLRALVSELGRREVNDLLAEGGATLNGALLDAGLVDEIVVYTAPILIGEGRGMWSVGPYKRLAEAERWAYRSVSRLGEDLCFDLRNQRKD</sequence>
<dbReference type="InterPro" id="IPR004794">
    <property type="entry name" value="Eubact_RibD"/>
</dbReference>
<dbReference type="GO" id="GO:0008270">
    <property type="term" value="F:zinc ion binding"/>
    <property type="evidence" value="ECO:0007669"/>
    <property type="project" value="InterPro"/>
</dbReference>
<feature type="binding site" evidence="15">
    <location>
        <position position="80"/>
    </location>
    <ligand>
        <name>Zn(2+)</name>
        <dbReference type="ChEBI" id="CHEBI:29105"/>
        <note>catalytic</note>
    </ligand>
</feature>
<dbReference type="PANTHER" id="PTHR38011:SF7">
    <property type="entry name" value="2,5-DIAMINO-6-RIBOSYLAMINO-4(3H)-PYRIMIDINONE 5'-PHOSPHATE REDUCTASE"/>
    <property type="match status" value="1"/>
</dbReference>
<dbReference type="InterPro" id="IPR002125">
    <property type="entry name" value="CMP_dCMP_dom"/>
</dbReference>
<dbReference type="PROSITE" id="PS51747">
    <property type="entry name" value="CYT_DCMP_DEAMINASES_2"/>
    <property type="match status" value="1"/>
</dbReference>
<evidence type="ECO:0000313" key="17">
    <source>
        <dbReference type="EMBL" id="GBO93101.1"/>
    </source>
</evidence>
<comment type="pathway">
    <text evidence="3 12">Cofactor biosynthesis; riboflavin biosynthesis; 5-amino-6-(D-ribitylamino)uracil from GTP: step 3/4.</text>
</comment>
<dbReference type="Proteomes" id="UP000266091">
    <property type="component" value="Unassembled WGS sequence"/>
</dbReference>
<feature type="binding site" evidence="14">
    <location>
        <position position="212"/>
    </location>
    <ligand>
        <name>substrate</name>
    </ligand>
</feature>
<comment type="pathway">
    <text evidence="2 12">Cofactor biosynthesis; riboflavin biosynthesis; 5-amino-6-(D-ribitylamino)uracil from GTP: step 2/4.</text>
</comment>
<feature type="binding site" evidence="14">
    <location>
        <begin position="302"/>
        <end position="308"/>
    </location>
    <ligand>
        <name>NADP(+)</name>
        <dbReference type="ChEBI" id="CHEBI:58349"/>
    </ligand>
</feature>
<dbReference type="GO" id="GO:0008835">
    <property type="term" value="F:diaminohydroxyphosphoribosylaminopyrimidine deaminase activity"/>
    <property type="evidence" value="ECO:0007669"/>
    <property type="project" value="UniProtKB-EC"/>
</dbReference>
<evidence type="ECO:0000256" key="13">
    <source>
        <dbReference type="PIRSR" id="PIRSR006769-1"/>
    </source>
</evidence>
<feature type="binding site" evidence="14">
    <location>
        <position position="173"/>
    </location>
    <ligand>
        <name>substrate</name>
    </ligand>
</feature>
<keyword evidence="12" id="KW-0378">Hydrolase</keyword>
<feature type="domain" description="CMP/dCMP-type deaminase" evidence="16">
    <location>
        <begin position="3"/>
        <end position="127"/>
    </location>
</feature>
<evidence type="ECO:0000256" key="1">
    <source>
        <dbReference type="ARBA" id="ARBA00002151"/>
    </source>
</evidence>
<organism evidence="17 18">
    <name type="scientific">Mesosutterella multiformis</name>
    <dbReference type="NCBI Taxonomy" id="2259133"/>
    <lineage>
        <taxon>Bacteria</taxon>
        <taxon>Pseudomonadati</taxon>
        <taxon>Pseudomonadota</taxon>
        <taxon>Betaproteobacteria</taxon>
        <taxon>Burkholderiales</taxon>
        <taxon>Sutterellaceae</taxon>
        <taxon>Mesosutterella</taxon>
    </lineage>
</organism>
<keyword evidence="9 12" id="KW-0521">NADP</keyword>
<accession>A0A388SCA1</accession>
<dbReference type="PIRSF" id="PIRSF006769">
    <property type="entry name" value="RibD"/>
    <property type="match status" value="1"/>
</dbReference>
<dbReference type="GO" id="GO:0050661">
    <property type="term" value="F:NADP binding"/>
    <property type="evidence" value="ECO:0007669"/>
    <property type="project" value="InterPro"/>
</dbReference>
<dbReference type="InterPro" id="IPR024072">
    <property type="entry name" value="DHFR-like_dom_sf"/>
</dbReference>
<evidence type="ECO:0000256" key="3">
    <source>
        <dbReference type="ARBA" id="ARBA00004910"/>
    </source>
</evidence>
<dbReference type="EMBL" id="BGZJ01000001">
    <property type="protein sequence ID" value="GBO93101.1"/>
    <property type="molecule type" value="Genomic_DNA"/>
</dbReference>
<dbReference type="GO" id="GO:0009231">
    <property type="term" value="P:riboflavin biosynthetic process"/>
    <property type="evidence" value="ECO:0007669"/>
    <property type="project" value="UniProtKB-UniPathway"/>
</dbReference>
<dbReference type="InterPro" id="IPR016193">
    <property type="entry name" value="Cytidine_deaminase-like"/>
</dbReference>
<dbReference type="UniPathway" id="UPA00275">
    <property type="reaction ID" value="UER00401"/>
</dbReference>
<dbReference type="Pfam" id="PF00383">
    <property type="entry name" value="dCMP_cyt_deam_1"/>
    <property type="match status" value="1"/>
</dbReference>
<dbReference type="NCBIfam" id="TIGR00227">
    <property type="entry name" value="ribD_Cterm"/>
    <property type="match status" value="1"/>
</dbReference>
<keyword evidence="6 12" id="KW-0686">Riboflavin biosynthesis</keyword>
<evidence type="ECO:0000256" key="14">
    <source>
        <dbReference type="PIRSR" id="PIRSR006769-2"/>
    </source>
</evidence>
<feature type="binding site" evidence="14">
    <location>
        <position position="159"/>
    </location>
    <ligand>
        <name>NADP(+)</name>
        <dbReference type="ChEBI" id="CHEBI:58349"/>
    </ligand>
</feature>
<dbReference type="InterPro" id="IPR002734">
    <property type="entry name" value="RibDG_C"/>
</dbReference>
<evidence type="ECO:0000259" key="16">
    <source>
        <dbReference type="PROSITE" id="PS51747"/>
    </source>
</evidence>
<keyword evidence="10 12" id="KW-0560">Oxidoreductase</keyword>
<feature type="binding site" evidence="14">
    <location>
        <position position="209"/>
    </location>
    <ligand>
        <name>substrate</name>
    </ligand>
</feature>
<evidence type="ECO:0000256" key="4">
    <source>
        <dbReference type="ARBA" id="ARBA00005259"/>
    </source>
</evidence>
<comment type="caution">
    <text evidence="17">The sequence shown here is derived from an EMBL/GenBank/DDBJ whole genome shotgun (WGS) entry which is preliminary data.</text>
</comment>
<comment type="cofactor">
    <cofactor evidence="12 15">
        <name>Zn(2+)</name>
        <dbReference type="ChEBI" id="CHEBI:29105"/>
    </cofactor>
    <text evidence="12 15">Binds 1 zinc ion.</text>
</comment>